<dbReference type="InterPro" id="IPR000276">
    <property type="entry name" value="GPCR_Rhodpsn"/>
</dbReference>
<evidence type="ECO:0000256" key="7">
    <source>
        <dbReference type="ARBA" id="ARBA00023170"/>
    </source>
</evidence>
<keyword evidence="13" id="KW-1185">Reference proteome</keyword>
<keyword evidence="5 9" id="KW-0297">G-protein coupled receptor</keyword>
<feature type="transmembrane region" description="Helical" evidence="10">
    <location>
        <begin position="94"/>
        <end position="112"/>
    </location>
</feature>
<dbReference type="InterPro" id="IPR050569">
    <property type="entry name" value="TAAR"/>
</dbReference>
<keyword evidence="4 10" id="KW-1133">Transmembrane helix</keyword>
<protein>
    <recommendedName>
        <fullName evidence="11">G-protein coupled receptors family 1 profile domain-containing protein</fullName>
    </recommendedName>
</protein>
<evidence type="ECO:0000256" key="1">
    <source>
        <dbReference type="ARBA" id="ARBA00004651"/>
    </source>
</evidence>
<comment type="similarity">
    <text evidence="9">Belongs to the G-protein coupled receptor 1 family.</text>
</comment>
<dbReference type="Proteomes" id="UP001159427">
    <property type="component" value="Unassembled WGS sequence"/>
</dbReference>
<evidence type="ECO:0000256" key="2">
    <source>
        <dbReference type="ARBA" id="ARBA00022475"/>
    </source>
</evidence>
<dbReference type="PANTHER" id="PTHR24249">
    <property type="entry name" value="HISTAMINE RECEPTOR-RELATED G-PROTEIN COUPLED RECEPTOR"/>
    <property type="match status" value="1"/>
</dbReference>
<evidence type="ECO:0000313" key="12">
    <source>
        <dbReference type="EMBL" id="CAH3029904.1"/>
    </source>
</evidence>
<accession>A0ABN8MJK5</accession>
<evidence type="ECO:0000256" key="4">
    <source>
        <dbReference type="ARBA" id="ARBA00022989"/>
    </source>
</evidence>
<evidence type="ECO:0000256" key="8">
    <source>
        <dbReference type="ARBA" id="ARBA00023224"/>
    </source>
</evidence>
<feature type="transmembrane region" description="Helical" evidence="10">
    <location>
        <begin position="166"/>
        <end position="189"/>
    </location>
</feature>
<reference evidence="12 13" key="1">
    <citation type="submission" date="2022-05" db="EMBL/GenBank/DDBJ databases">
        <authorList>
            <consortium name="Genoscope - CEA"/>
            <person name="William W."/>
        </authorList>
    </citation>
    <scope>NUCLEOTIDE SEQUENCE [LARGE SCALE GENOMIC DNA]</scope>
</reference>
<comment type="caution">
    <text evidence="12">The sequence shown here is derived from an EMBL/GenBank/DDBJ whole genome shotgun (WGS) entry which is preliminary data.</text>
</comment>
<sequence length="338" mass="38585">MGNMSTAVTEIRSYTSEPVSAQTFLILIISWAFLGLVSAGLNILVCAMVYTDKKLRNMTNYLVVSLSVSDLLVAFVFVPVYITDYYARTVIGDYFVAFILLATVFNLCGVTYERYIALTRPFRYRTIISCQKVCVIIFCSWIFPLLLSLLPLAWNTNVKATVHKVYLSVMLTLFIFIPCTTMVCVYMRLLRVVHRFVLRNKGRSTRGNATGYQVGNEEKAARVFAIVLAMFLLCWLPLIYINICWITDQSQLVTNELIFISFYTLELNSILDPVICAFFKRDFRSALKRRFKFFCVRGEEHSDTRIDSDINIALRVISTRSKNSGYSPELVQGAAIFV</sequence>
<dbReference type="PROSITE" id="PS00237">
    <property type="entry name" value="G_PROTEIN_RECEP_F1_1"/>
    <property type="match status" value="1"/>
</dbReference>
<dbReference type="EMBL" id="CALNXI010000599">
    <property type="protein sequence ID" value="CAH3029904.1"/>
    <property type="molecule type" value="Genomic_DNA"/>
</dbReference>
<feature type="transmembrane region" description="Helical" evidence="10">
    <location>
        <begin position="223"/>
        <end position="245"/>
    </location>
</feature>
<evidence type="ECO:0000256" key="3">
    <source>
        <dbReference type="ARBA" id="ARBA00022692"/>
    </source>
</evidence>
<dbReference type="PANTHER" id="PTHR24249:SF372">
    <property type="entry name" value="G-PROTEIN COUPLED RECEPTORS FAMILY 1 PROFILE DOMAIN-CONTAINING PROTEIN"/>
    <property type="match status" value="1"/>
</dbReference>
<evidence type="ECO:0000256" key="6">
    <source>
        <dbReference type="ARBA" id="ARBA00023136"/>
    </source>
</evidence>
<evidence type="ECO:0000259" key="11">
    <source>
        <dbReference type="PROSITE" id="PS50262"/>
    </source>
</evidence>
<evidence type="ECO:0000256" key="10">
    <source>
        <dbReference type="SAM" id="Phobius"/>
    </source>
</evidence>
<dbReference type="PROSITE" id="PS50262">
    <property type="entry name" value="G_PROTEIN_RECEP_F1_2"/>
    <property type="match status" value="1"/>
</dbReference>
<keyword evidence="3 9" id="KW-0812">Transmembrane</keyword>
<evidence type="ECO:0000256" key="5">
    <source>
        <dbReference type="ARBA" id="ARBA00023040"/>
    </source>
</evidence>
<evidence type="ECO:0000256" key="9">
    <source>
        <dbReference type="RuleBase" id="RU000688"/>
    </source>
</evidence>
<feature type="transmembrane region" description="Helical" evidence="10">
    <location>
        <begin position="62"/>
        <end position="82"/>
    </location>
</feature>
<name>A0ABN8MJK5_9CNID</name>
<dbReference type="Pfam" id="PF00001">
    <property type="entry name" value="7tm_1"/>
    <property type="match status" value="1"/>
</dbReference>
<feature type="domain" description="G-protein coupled receptors family 1 profile" evidence="11">
    <location>
        <begin position="41"/>
        <end position="276"/>
    </location>
</feature>
<feature type="transmembrane region" description="Helical" evidence="10">
    <location>
        <begin position="24"/>
        <end position="50"/>
    </location>
</feature>
<comment type="subcellular location">
    <subcellularLocation>
        <location evidence="1">Cell membrane</location>
        <topology evidence="1">Multi-pass membrane protein</topology>
    </subcellularLocation>
</comment>
<dbReference type="Gene3D" id="1.20.1070.10">
    <property type="entry name" value="Rhodopsin 7-helix transmembrane proteins"/>
    <property type="match status" value="1"/>
</dbReference>
<proteinExistence type="inferred from homology"/>
<gene>
    <name evidence="12" type="ORF">PEVE_00036918</name>
</gene>
<keyword evidence="6 10" id="KW-0472">Membrane</keyword>
<dbReference type="InterPro" id="IPR017452">
    <property type="entry name" value="GPCR_Rhodpsn_7TM"/>
</dbReference>
<keyword evidence="2" id="KW-1003">Cell membrane</keyword>
<dbReference type="PRINTS" id="PR00237">
    <property type="entry name" value="GPCRRHODOPSN"/>
</dbReference>
<feature type="transmembrane region" description="Helical" evidence="10">
    <location>
        <begin position="257"/>
        <end position="279"/>
    </location>
</feature>
<evidence type="ECO:0000313" key="13">
    <source>
        <dbReference type="Proteomes" id="UP001159427"/>
    </source>
</evidence>
<keyword evidence="8 9" id="KW-0807">Transducer</keyword>
<dbReference type="SUPFAM" id="SSF81321">
    <property type="entry name" value="Family A G protein-coupled receptor-like"/>
    <property type="match status" value="1"/>
</dbReference>
<feature type="transmembrane region" description="Helical" evidence="10">
    <location>
        <begin position="133"/>
        <end position="154"/>
    </location>
</feature>
<organism evidence="12 13">
    <name type="scientific">Porites evermanni</name>
    <dbReference type="NCBI Taxonomy" id="104178"/>
    <lineage>
        <taxon>Eukaryota</taxon>
        <taxon>Metazoa</taxon>
        <taxon>Cnidaria</taxon>
        <taxon>Anthozoa</taxon>
        <taxon>Hexacorallia</taxon>
        <taxon>Scleractinia</taxon>
        <taxon>Fungiina</taxon>
        <taxon>Poritidae</taxon>
        <taxon>Porites</taxon>
    </lineage>
</organism>
<keyword evidence="7 9" id="KW-0675">Receptor</keyword>